<evidence type="ECO:0000313" key="3">
    <source>
        <dbReference type="EMBL" id="AXK32806.1"/>
    </source>
</evidence>
<dbReference type="Gene3D" id="3.50.50.60">
    <property type="entry name" value="FAD/NAD(P)-binding domain"/>
    <property type="match status" value="1"/>
</dbReference>
<sequence length="509" mass="53126">MSPLAESPTVARRPRGGHVLTSSARTRRTNTSDADVVIVGAGLAGLAAAHHLTSAGLAVVVLEAQSHVGGRMATDHVDGFRLDRGAGLLCSDWPELAGLPGLGLGSALALRPFTPGALMRTGDRCLPVGDLRAGTGRHARAVRQGREGRQGRVPYPYSYAYQMRSTKQALSAARSFGGGRGLGRTARTTRTTMSDALDLARLRAGFARLANTPAERLRARAELPAGEALSARGLPTRTADTLVGPLLAALLCDPELTTSSRVADLALRSFVRSGLCLPAGGASTLPELLAAGLPKGTVRRGVRATSVAANAVNTDGHGVLGCRAALIATGARDAARLLPGLRVPDFHPVTVLHHAAQEPPMTAPALVVDADRHGPVSHTWVTSAVDPSRARPDRTLISSVVLGPAAADPVGPLDKAARTQLAELYGVPTDRWELLRSHHDPRAVPAMPTPHDGRRPVRVLCGLYVCGDHRDTSSTQGALSSARRAAVEVLRDFGLRTAGVGERELLAVA</sequence>
<dbReference type="PRINTS" id="PR00411">
    <property type="entry name" value="PNDRDTASEI"/>
</dbReference>
<evidence type="ECO:0000256" key="1">
    <source>
        <dbReference type="SAM" id="MobiDB-lite"/>
    </source>
</evidence>
<accession>A0A345XME0</accession>
<keyword evidence="4" id="KW-1185">Reference proteome</keyword>
<evidence type="ECO:0000313" key="4">
    <source>
        <dbReference type="Proteomes" id="UP000254425"/>
    </source>
</evidence>
<organism evidence="3 4">
    <name type="scientific">Streptomyces armeniacus</name>
    <dbReference type="NCBI Taxonomy" id="83291"/>
    <lineage>
        <taxon>Bacteria</taxon>
        <taxon>Bacillati</taxon>
        <taxon>Actinomycetota</taxon>
        <taxon>Actinomycetes</taxon>
        <taxon>Kitasatosporales</taxon>
        <taxon>Streptomycetaceae</taxon>
        <taxon>Streptomyces</taxon>
    </lineage>
</organism>
<evidence type="ECO:0000259" key="2">
    <source>
        <dbReference type="Pfam" id="PF01593"/>
    </source>
</evidence>
<name>A0A345XME0_9ACTN</name>
<reference evidence="3 4" key="1">
    <citation type="submission" date="2018-07" db="EMBL/GenBank/DDBJ databases">
        <title>Draft genome of the type strain Streptomyces armeniacus ATCC 15676.</title>
        <authorList>
            <person name="Labana P."/>
            <person name="Gosse J.T."/>
            <person name="Boddy C.N."/>
        </authorList>
    </citation>
    <scope>NUCLEOTIDE SEQUENCE [LARGE SCALE GENOMIC DNA]</scope>
    <source>
        <strain evidence="3 4">ATCC 15676</strain>
    </source>
</reference>
<dbReference type="InterPro" id="IPR036188">
    <property type="entry name" value="FAD/NAD-bd_sf"/>
</dbReference>
<dbReference type="Pfam" id="PF01593">
    <property type="entry name" value="Amino_oxidase"/>
    <property type="match status" value="1"/>
</dbReference>
<gene>
    <name evidence="3" type="ORF">DVA86_09255</name>
</gene>
<dbReference type="Proteomes" id="UP000254425">
    <property type="component" value="Chromosome"/>
</dbReference>
<dbReference type="InterPro" id="IPR002937">
    <property type="entry name" value="Amino_oxidase"/>
</dbReference>
<dbReference type="KEGG" id="sarm:DVA86_09255"/>
<proteinExistence type="predicted"/>
<dbReference type="PANTHER" id="PTHR42841">
    <property type="entry name" value="AMINE OXIDASE"/>
    <property type="match status" value="1"/>
</dbReference>
<dbReference type="AlphaFoldDB" id="A0A345XME0"/>
<dbReference type="SUPFAM" id="SSF51905">
    <property type="entry name" value="FAD/NAD(P)-binding domain"/>
    <property type="match status" value="1"/>
</dbReference>
<dbReference type="GO" id="GO:0016491">
    <property type="term" value="F:oxidoreductase activity"/>
    <property type="evidence" value="ECO:0007669"/>
    <property type="project" value="InterPro"/>
</dbReference>
<protein>
    <submittedName>
        <fullName evidence="3">FAD-dependent oxidoreductase</fullName>
    </submittedName>
</protein>
<feature type="region of interest" description="Disordered" evidence="1">
    <location>
        <begin position="1"/>
        <end position="27"/>
    </location>
</feature>
<feature type="domain" description="Amine oxidase" evidence="2">
    <location>
        <begin position="43"/>
        <end position="490"/>
    </location>
</feature>
<dbReference type="EMBL" id="CP031320">
    <property type="protein sequence ID" value="AXK32806.1"/>
    <property type="molecule type" value="Genomic_DNA"/>
</dbReference>